<dbReference type="AlphaFoldDB" id="A0A2N7QGG4"/>
<evidence type="ECO:0000256" key="5">
    <source>
        <dbReference type="ARBA" id="ARBA00047942"/>
    </source>
</evidence>
<dbReference type="SUPFAM" id="SSF53335">
    <property type="entry name" value="S-adenosyl-L-methionine-dependent methyltransferases"/>
    <property type="match status" value="1"/>
</dbReference>
<dbReference type="Pfam" id="PF07669">
    <property type="entry name" value="Eco57I"/>
    <property type="match status" value="1"/>
</dbReference>
<evidence type="ECO:0000259" key="6">
    <source>
        <dbReference type="Pfam" id="PF07669"/>
    </source>
</evidence>
<feature type="non-terminal residue" evidence="7">
    <location>
        <position position="677"/>
    </location>
</feature>
<name>A0A2N7QGG4_9BACT</name>
<dbReference type="InterPro" id="IPR011639">
    <property type="entry name" value="MethylTrfase_TaqI-like_dom"/>
</dbReference>
<dbReference type="PROSITE" id="PS00092">
    <property type="entry name" value="N6_MTASE"/>
    <property type="match status" value="1"/>
</dbReference>
<dbReference type="GO" id="GO:0032259">
    <property type="term" value="P:methylation"/>
    <property type="evidence" value="ECO:0007669"/>
    <property type="project" value="UniProtKB-KW"/>
</dbReference>
<evidence type="ECO:0000256" key="4">
    <source>
        <dbReference type="ARBA" id="ARBA00022691"/>
    </source>
</evidence>
<sequence>MEKIGVTMFKITERSIYEPISEFLKKELNIESISEVTLKKGFIDIFFQINSSSFIVEIKLGKEEKTLTKAIAQAYNYANQRGTKNIVALIFPKIKSGQTVLNIEDFKKAVLMEPVNGYIHTDYWEQWIENEKLKNVLEELYKRFIEKNRKVDFNSVVKAIRELVQELYEVIRQANSDEIFEEVAKKLELFVGLGELDKQKAKTQVSMLASYLLFNQILFYQLYKIKTNDKKLKELKPIKSLNNLKEYFSKIKNIDYQPIYAINLVDKIPERSEILNIINDVIKNLTFIRTEYITQDLAGRFFHALLPNDVAKVWAAFYTNPIAAEILARLAIDKWDERILDPACGSGTLLSACYRRKLELYEEEHNEETQSDDNIKKLHKKFLEEDITGIDIMPFAAHLTAINLATQKLEEPTNIVRVATMDSLDLESRILTPEFKSGEGIPIRPFTGIVQLTLTPEMELAKKPVRRREMPVSPSGMGKEFYLKPVDVVLMNPPFSDREKLPKDYRRKLKEKKELGKICGHQINLWGYFLALADLILKSNGKLAVVIPINIARGKATEKIRNYLLENYHIKYILKTTKDLAFSESAAFKDILLIAEKRKPTNDDLTEIVFLKKSIKELTLEEVNDIINNLKSNIEKKDLFETYSVKQSLFKESFMKFISTSSLKINFILNEFYKKLS</sequence>
<feature type="domain" description="Type II methyltransferase M.TaqI-like" evidence="6">
    <location>
        <begin position="386"/>
        <end position="576"/>
    </location>
</feature>
<dbReference type="GO" id="GO:0006304">
    <property type="term" value="P:DNA modification"/>
    <property type="evidence" value="ECO:0007669"/>
    <property type="project" value="InterPro"/>
</dbReference>
<keyword evidence="4" id="KW-0949">S-adenosyl-L-methionine</keyword>
<proteinExistence type="predicted"/>
<evidence type="ECO:0000256" key="3">
    <source>
        <dbReference type="ARBA" id="ARBA00022679"/>
    </source>
</evidence>
<evidence type="ECO:0000313" key="8">
    <source>
        <dbReference type="Proteomes" id="UP000235619"/>
    </source>
</evidence>
<dbReference type="InterPro" id="IPR050953">
    <property type="entry name" value="N4_N6_ade-DNA_methylase"/>
</dbReference>
<evidence type="ECO:0000256" key="1">
    <source>
        <dbReference type="ARBA" id="ARBA00011900"/>
    </source>
</evidence>
<evidence type="ECO:0000256" key="2">
    <source>
        <dbReference type="ARBA" id="ARBA00022603"/>
    </source>
</evidence>
<dbReference type="PANTHER" id="PTHR33841">
    <property type="entry name" value="DNA METHYLTRANSFERASE YEEA-RELATED"/>
    <property type="match status" value="1"/>
</dbReference>
<organism evidence="7 8">
    <name type="scientific">Thermodesulfobacterium geofontis</name>
    <dbReference type="NCBI Taxonomy" id="1295609"/>
    <lineage>
        <taxon>Bacteria</taxon>
        <taxon>Pseudomonadati</taxon>
        <taxon>Thermodesulfobacteriota</taxon>
        <taxon>Thermodesulfobacteria</taxon>
        <taxon>Thermodesulfobacteriales</taxon>
        <taxon>Thermodesulfobacteriaceae</taxon>
        <taxon>Thermodesulfobacterium</taxon>
    </lineage>
</organism>
<gene>
    <name evidence="7" type="ORF">C0169_00730</name>
</gene>
<accession>A0A2N7QGG4</accession>
<dbReference type="GO" id="GO:0003676">
    <property type="term" value="F:nucleic acid binding"/>
    <property type="evidence" value="ECO:0007669"/>
    <property type="project" value="InterPro"/>
</dbReference>
<comment type="caution">
    <text evidence="7">The sequence shown here is derived from an EMBL/GenBank/DDBJ whole genome shotgun (WGS) entry which is preliminary data.</text>
</comment>
<keyword evidence="3" id="KW-0808">Transferase</keyword>
<protein>
    <recommendedName>
        <fullName evidence="1">site-specific DNA-methyltransferase (adenine-specific)</fullName>
        <ecNumber evidence="1">2.1.1.72</ecNumber>
    </recommendedName>
</protein>
<dbReference type="EMBL" id="PNJD01000043">
    <property type="protein sequence ID" value="PMP98083.1"/>
    <property type="molecule type" value="Genomic_DNA"/>
</dbReference>
<dbReference type="GO" id="GO:0009007">
    <property type="term" value="F:site-specific DNA-methyltransferase (adenine-specific) activity"/>
    <property type="evidence" value="ECO:0007669"/>
    <property type="project" value="UniProtKB-EC"/>
</dbReference>
<dbReference type="PANTHER" id="PTHR33841:SF1">
    <property type="entry name" value="DNA METHYLTRANSFERASE A"/>
    <property type="match status" value="1"/>
</dbReference>
<dbReference type="EC" id="2.1.1.72" evidence="1"/>
<keyword evidence="2" id="KW-0489">Methyltransferase</keyword>
<dbReference type="PRINTS" id="PR00507">
    <property type="entry name" value="N12N6MTFRASE"/>
</dbReference>
<dbReference type="InterPro" id="IPR002052">
    <property type="entry name" value="DNA_methylase_N6_adenine_CS"/>
</dbReference>
<dbReference type="InterPro" id="IPR029063">
    <property type="entry name" value="SAM-dependent_MTases_sf"/>
</dbReference>
<evidence type="ECO:0000313" key="7">
    <source>
        <dbReference type="EMBL" id="PMP98083.1"/>
    </source>
</evidence>
<dbReference type="Proteomes" id="UP000235619">
    <property type="component" value="Unassembled WGS sequence"/>
</dbReference>
<dbReference type="Gene3D" id="3.40.50.150">
    <property type="entry name" value="Vaccinia Virus protein VP39"/>
    <property type="match status" value="1"/>
</dbReference>
<comment type="catalytic activity">
    <reaction evidence="5">
        <text>a 2'-deoxyadenosine in DNA + S-adenosyl-L-methionine = an N(6)-methyl-2'-deoxyadenosine in DNA + S-adenosyl-L-homocysteine + H(+)</text>
        <dbReference type="Rhea" id="RHEA:15197"/>
        <dbReference type="Rhea" id="RHEA-COMP:12418"/>
        <dbReference type="Rhea" id="RHEA-COMP:12419"/>
        <dbReference type="ChEBI" id="CHEBI:15378"/>
        <dbReference type="ChEBI" id="CHEBI:57856"/>
        <dbReference type="ChEBI" id="CHEBI:59789"/>
        <dbReference type="ChEBI" id="CHEBI:90615"/>
        <dbReference type="ChEBI" id="CHEBI:90616"/>
        <dbReference type="EC" id="2.1.1.72"/>
    </reaction>
</comment>
<reference evidence="7 8" key="1">
    <citation type="submission" date="2018-01" db="EMBL/GenBank/DDBJ databases">
        <title>Metagenomic assembled genomes from two thermal pools in the Uzon Caldera, Kamchatka, Russia.</title>
        <authorList>
            <person name="Wilkins L."/>
            <person name="Ettinger C."/>
        </authorList>
    </citation>
    <scope>NUCLEOTIDE SEQUENCE [LARGE SCALE GENOMIC DNA]</scope>
    <source>
        <strain evidence="7">ARK-04</strain>
    </source>
</reference>